<reference evidence="1" key="1">
    <citation type="submission" date="2022-01" db="EMBL/GenBank/DDBJ databases">
        <authorList>
            <person name="Braso-Vives M."/>
        </authorList>
    </citation>
    <scope>NUCLEOTIDE SEQUENCE</scope>
</reference>
<dbReference type="EMBL" id="OV696689">
    <property type="protein sequence ID" value="CAH1262799.1"/>
    <property type="molecule type" value="Genomic_DNA"/>
</dbReference>
<gene>
    <name evidence="1" type="primary">Hypp2580</name>
    <name evidence="1" type="ORF">BLAG_LOCUS17708</name>
</gene>
<sequence>MPGLMGEERCEEKGWGDHPVSSADFSTELTFAQLYERLVAASEFRPYNFKQVLSRSATVHFFCNDEKIGRGIEVYSGLQVGQATKQFGCFIRMEVDKTAATTEAPRPKSVFEWSMNKRRLPDKRVYVVWSHEPFRLPRATPRTSSLVFGAVVNGRDQGVEGQDLTLITRDLHAKEKIPVIRTGQDCAL</sequence>
<keyword evidence="2" id="KW-1185">Reference proteome</keyword>
<evidence type="ECO:0000313" key="2">
    <source>
        <dbReference type="Proteomes" id="UP000838412"/>
    </source>
</evidence>
<dbReference type="AlphaFoldDB" id="A0A8K0EU36"/>
<dbReference type="OrthoDB" id="10135133at2759"/>
<dbReference type="Proteomes" id="UP000838412">
    <property type="component" value="Chromosome 4"/>
</dbReference>
<proteinExistence type="predicted"/>
<evidence type="ECO:0000313" key="1">
    <source>
        <dbReference type="EMBL" id="CAH1262799.1"/>
    </source>
</evidence>
<organism evidence="1 2">
    <name type="scientific">Branchiostoma lanceolatum</name>
    <name type="common">Common lancelet</name>
    <name type="synonym">Amphioxus lanceolatum</name>
    <dbReference type="NCBI Taxonomy" id="7740"/>
    <lineage>
        <taxon>Eukaryota</taxon>
        <taxon>Metazoa</taxon>
        <taxon>Chordata</taxon>
        <taxon>Cephalochordata</taxon>
        <taxon>Leptocardii</taxon>
        <taxon>Amphioxiformes</taxon>
        <taxon>Branchiostomatidae</taxon>
        <taxon>Branchiostoma</taxon>
    </lineage>
</organism>
<protein>
    <submittedName>
        <fullName evidence="1">Hypp2580 protein</fullName>
    </submittedName>
</protein>
<accession>A0A8K0EU36</accession>
<name>A0A8K0EU36_BRALA</name>